<dbReference type="EMBL" id="CAJGYO010000003">
    <property type="protein sequence ID" value="CAD6217727.1"/>
    <property type="molecule type" value="Genomic_DNA"/>
</dbReference>
<keyword evidence="3" id="KW-1185">Reference proteome</keyword>
<dbReference type="SUPFAM" id="SSF52047">
    <property type="entry name" value="RNI-like"/>
    <property type="match status" value="1"/>
</dbReference>
<dbReference type="AlphaFoldDB" id="A0A811N9H9"/>
<evidence type="ECO:0000313" key="3">
    <source>
        <dbReference type="Proteomes" id="UP000604825"/>
    </source>
</evidence>
<dbReference type="PANTHER" id="PTHR34709">
    <property type="entry name" value="OS10G0396666 PROTEIN"/>
    <property type="match status" value="1"/>
</dbReference>
<dbReference type="SUPFAM" id="SSF81383">
    <property type="entry name" value="F-box domain"/>
    <property type="match status" value="1"/>
</dbReference>
<organism evidence="2 3">
    <name type="scientific">Miscanthus lutarioriparius</name>
    <dbReference type="NCBI Taxonomy" id="422564"/>
    <lineage>
        <taxon>Eukaryota</taxon>
        <taxon>Viridiplantae</taxon>
        <taxon>Streptophyta</taxon>
        <taxon>Embryophyta</taxon>
        <taxon>Tracheophyta</taxon>
        <taxon>Spermatophyta</taxon>
        <taxon>Magnoliopsida</taxon>
        <taxon>Liliopsida</taxon>
        <taxon>Poales</taxon>
        <taxon>Poaceae</taxon>
        <taxon>PACMAD clade</taxon>
        <taxon>Panicoideae</taxon>
        <taxon>Andropogonodae</taxon>
        <taxon>Andropogoneae</taxon>
        <taxon>Saccharinae</taxon>
        <taxon>Miscanthus</taxon>
    </lineage>
</organism>
<dbReference type="CDD" id="cd22160">
    <property type="entry name" value="F-box_AtFBL13-like"/>
    <property type="match status" value="1"/>
</dbReference>
<comment type="caution">
    <text evidence="2">The sequence shown here is derived from an EMBL/GenBank/DDBJ whole genome shotgun (WGS) entry which is preliminary data.</text>
</comment>
<dbReference type="PROSITE" id="PS50181">
    <property type="entry name" value="FBOX"/>
    <property type="match status" value="1"/>
</dbReference>
<gene>
    <name evidence="2" type="ORF">NCGR_LOCUS11695</name>
</gene>
<dbReference type="Proteomes" id="UP000604825">
    <property type="component" value="Unassembled WGS sequence"/>
</dbReference>
<proteinExistence type="predicted"/>
<dbReference type="PANTHER" id="PTHR34709:SF70">
    <property type="entry name" value="F-BOX DOMAIN-CONTAINING PROTEIN"/>
    <property type="match status" value="1"/>
</dbReference>
<dbReference type="Pfam" id="PF00646">
    <property type="entry name" value="F-box"/>
    <property type="match status" value="1"/>
</dbReference>
<dbReference type="InterPro" id="IPR053781">
    <property type="entry name" value="F-box_AtFBL13-like"/>
</dbReference>
<dbReference type="Gene3D" id="1.20.1280.50">
    <property type="match status" value="1"/>
</dbReference>
<evidence type="ECO:0000259" key="1">
    <source>
        <dbReference type="PROSITE" id="PS50181"/>
    </source>
</evidence>
<name>A0A811N9H9_9POAL</name>
<accession>A0A811N9H9</accession>
<dbReference type="InterPro" id="IPR001810">
    <property type="entry name" value="F-box_dom"/>
</dbReference>
<protein>
    <recommendedName>
        <fullName evidence="1">F-box domain-containing protein</fullName>
    </recommendedName>
</protein>
<evidence type="ECO:0000313" key="2">
    <source>
        <dbReference type="EMBL" id="CAD6217727.1"/>
    </source>
</evidence>
<dbReference type="OrthoDB" id="604899at2759"/>
<reference evidence="2" key="1">
    <citation type="submission" date="2020-10" db="EMBL/GenBank/DDBJ databases">
        <authorList>
            <person name="Han B."/>
            <person name="Lu T."/>
            <person name="Zhao Q."/>
            <person name="Huang X."/>
            <person name="Zhao Y."/>
        </authorList>
    </citation>
    <scope>NUCLEOTIDE SEQUENCE</scope>
</reference>
<sequence>MPGNREVAVGGGADRLSDLPDGILEHVLSFLPAADAVRTSVLSRRFRTAWAHAPALNLSDGLLKGRFLGFAREVLARYGALDIPALYVTIGCESNLGPATAAWLRDTMERATESVSVSVTARGGALDCLTLPRCLRAKSIAFRLSGICFQHCPLVLPEPGAPTWLGGLTELSLSMVRLQKHVRPLGVFLSSCCPQLRKLRLSKVSGGLAADGGLTLWPLVLHLDLLEELAVDRVETFTKLQVASSNLRTLGVLTCFESFLQWAMDTVVEISAPRLEDFSWSGTLPKHLSFLNLNGSHCIRRLRLCGLRFYLPGKQIRSASAVRLLEMCSRADHLILRIDIPDSTSPPMLNREELKHVPHLPNIRVLSLEMFSLLQLTGCPIAPVISSFLRRCPNLTQLHIDLLKLNIFSRLNAECFMVSFDLTNETCVPLGYQGNDETEMKKAWQSTDRGMWKRKTWRDQQQLSSLGEIRLGGFMGTDREMEVAGLLFGVGASQPALEVWMAVLRAEYCGMPLVRR</sequence>
<dbReference type="InterPro" id="IPR032675">
    <property type="entry name" value="LRR_dom_sf"/>
</dbReference>
<dbReference type="Gene3D" id="3.80.10.10">
    <property type="entry name" value="Ribonuclease Inhibitor"/>
    <property type="match status" value="1"/>
</dbReference>
<feature type="domain" description="F-box" evidence="1">
    <location>
        <begin position="13"/>
        <end position="48"/>
    </location>
</feature>
<dbReference type="SMART" id="SM00256">
    <property type="entry name" value="FBOX"/>
    <property type="match status" value="1"/>
</dbReference>
<dbReference type="InterPro" id="IPR055312">
    <property type="entry name" value="FBL15-like"/>
</dbReference>
<dbReference type="InterPro" id="IPR036047">
    <property type="entry name" value="F-box-like_dom_sf"/>
</dbReference>